<sequence length="56" mass="6172">MAEGGSGSQARQDLRERTKQLALRVIKMCAALLDEVDQLLSISVASIRTTKQRLQS</sequence>
<keyword evidence="2" id="KW-1185">Reference proteome</keyword>
<dbReference type="Proteomes" id="UP000316714">
    <property type="component" value="Unassembled WGS sequence"/>
</dbReference>
<evidence type="ECO:0000313" key="2">
    <source>
        <dbReference type="Proteomes" id="UP000316714"/>
    </source>
</evidence>
<dbReference type="AlphaFoldDB" id="A0A5C5V825"/>
<reference evidence="1 2" key="1">
    <citation type="submission" date="2019-02" db="EMBL/GenBank/DDBJ databases">
        <title>Deep-cultivation of Planctomycetes and their phenomic and genomic characterization uncovers novel biology.</title>
        <authorList>
            <person name="Wiegand S."/>
            <person name="Jogler M."/>
            <person name="Boedeker C."/>
            <person name="Pinto D."/>
            <person name="Vollmers J."/>
            <person name="Rivas-Marin E."/>
            <person name="Kohn T."/>
            <person name="Peeters S.H."/>
            <person name="Heuer A."/>
            <person name="Rast P."/>
            <person name="Oberbeckmann S."/>
            <person name="Bunk B."/>
            <person name="Jeske O."/>
            <person name="Meyerdierks A."/>
            <person name="Storesund J.E."/>
            <person name="Kallscheuer N."/>
            <person name="Luecker S."/>
            <person name="Lage O.M."/>
            <person name="Pohl T."/>
            <person name="Merkel B.J."/>
            <person name="Hornburger P."/>
            <person name="Mueller R.-W."/>
            <person name="Bruemmer F."/>
            <person name="Labrenz M."/>
            <person name="Spormann A.M."/>
            <person name="Op Den Camp H."/>
            <person name="Overmann J."/>
            <person name="Amann R."/>
            <person name="Jetten M.S.M."/>
            <person name="Mascher T."/>
            <person name="Medema M.H."/>
            <person name="Devos D.P."/>
            <person name="Kaster A.-K."/>
            <person name="Ovreas L."/>
            <person name="Rohde M."/>
            <person name="Galperin M.Y."/>
            <person name="Jogler C."/>
        </authorList>
    </citation>
    <scope>NUCLEOTIDE SEQUENCE [LARGE SCALE GENOMIC DNA]</scope>
    <source>
        <strain evidence="1 2">KOR34</strain>
    </source>
</reference>
<organism evidence="1 2">
    <name type="scientific">Posidoniimonas corsicana</name>
    <dbReference type="NCBI Taxonomy" id="1938618"/>
    <lineage>
        <taxon>Bacteria</taxon>
        <taxon>Pseudomonadati</taxon>
        <taxon>Planctomycetota</taxon>
        <taxon>Planctomycetia</taxon>
        <taxon>Pirellulales</taxon>
        <taxon>Lacipirellulaceae</taxon>
        <taxon>Posidoniimonas</taxon>
    </lineage>
</organism>
<protein>
    <submittedName>
        <fullName evidence="1">Uncharacterized protein</fullName>
    </submittedName>
</protein>
<dbReference type="EMBL" id="SIHJ01000002">
    <property type="protein sequence ID" value="TWT33987.1"/>
    <property type="molecule type" value="Genomic_DNA"/>
</dbReference>
<proteinExistence type="predicted"/>
<evidence type="ECO:0000313" key="1">
    <source>
        <dbReference type="EMBL" id="TWT33987.1"/>
    </source>
</evidence>
<comment type="caution">
    <text evidence="1">The sequence shown here is derived from an EMBL/GenBank/DDBJ whole genome shotgun (WGS) entry which is preliminary data.</text>
</comment>
<accession>A0A5C5V825</accession>
<gene>
    <name evidence="1" type="ORF">KOR34_38230</name>
</gene>
<name>A0A5C5V825_9BACT</name>